<evidence type="ECO:0000256" key="6">
    <source>
        <dbReference type="RuleBase" id="RU365102"/>
    </source>
</evidence>
<sequence>MLKLIFSTFITIFLAELGDKTQIATMMLSANSKQKLVIFLGSSLALVCSSLVAVILGDTLSRIIPPQYIQKGAAIAFIAIGILLLFNKI</sequence>
<proteinExistence type="inferred from homology"/>
<keyword evidence="5 6" id="KW-0472">Membrane</keyword>
<dbReference type="GO" id="GO:0046873">
    <property type="term" value="F:metal ion transmembrane transporter activity"/>
    <property type="evidence" value="ECO:0007669"/>
    <property type="project" value="InterPro"/>
</dbReference>
<feature type="transmembrane region" description="Helical" evidence="6">
    <location>
        <begin position="68"/>
        <end position="86"/>
    </location>
</feature>
<keyword evidence="4 6" id="KW-1133">Transmembrane helix</keyword>
<dbReference type="Proteomes" id="UP000184423">
    <property type="component" value="Unassembled WGS sequence"/>
</dbReference>
<dbReference type="GO" id="GO:0016020">
    <property type="term" value="C:membrane"/>
    <property type="evidence" value="ECO:0007669"/>
    <property type="project" value="UniProtKB-SubCell"/>
</dbReference>
<accession>A0A1M4ZU07</accession>
<comment type="similarity">
    <text evidence="2 6">Belongs to the GDT1 family.</text>
</comment>
<dbReference type="AlphaFoldDB" id="A0A1M4ZU07"/>
<gene>
    <name evidence="7" type="ORF">SAMN02746091_02015</name>
</gene>
<evidence type="ECO:0000256" key="3">
    <source>
        <dbReference type="ARBA" id="ARBA00022692"/>
    </source>
</evidence>
<keyword evidence="8" id="KW-1185">Reference proteome</keyword>
<protein>
    <recommendedName>
        <fullName evidence="6">GDT1 family protein</fullName>
    </recommendedName>
</protein>
<evidence type="ECO:0000313" key="7">
    <source>
        <dbReference type="EMBL" id="SHF21570.1"/>
    </source>
</evidence>
<evidence type="ECO:0000256" key="5">
    <source>
        <dbReference type="ARBA" id="ARBA00023136"/>
    </source>
</evidence>
<evidence type="ECO:0000256" key="4">
    <source>
        <dbReference type="ARBA" id="ARBA00022989"/>
    </source>
</evidence>
<evidence type="ECO:0000313" key="8">
    <source>
        <dbReference type="Proteomes" id="UP000184423"/>
    </source>
</evidence>
<dbReference type="PANTHER" id="PTHR12608">
    <property type="entry name" value="TRANSMEMBRANE PROTEIN HTP-1 RELATED"/>
    <property type="match status" value="1"/>
</dbReference>
<feature type="transmembrane region" description="Helical" evidence="6">
    <location>
        <begin position="36"/>
        <end position="56"/>
    </location>
</feature>
<dbReference type="InterPro" id="IPR001727">
    <property type="entry name" value="GDT1-like"/>
</dbReference>
<comment type="caution">
    <text evidence="6">Lacks conserved residue(s) required for the propagation of feature annotation.</text>
</comment>
<dbReference type="PANTHER" id="PTHR12608:SF1">
    <property type="entry name" value="TRANSMEMBRANE PROTEIN 165"/>
    <property type="match status" value="1"/>
</dbReference>
<organism evidence="7 8">
    <name type="scientific">Caloramator proteoclasticus DSM 10124</name>
    <dbReference type="NCBI Taxonomy" id="1121262"/>
    <lineage>
        <taxon>Bacteria</taxon>
        <taxon>Bacillati</taxon>
        <taxon>Bacillota</taxon>
        <taxon>Clostridia</taxon>
        <taxon>Eubacteriales</taxon>
        <taxon>Clostridiaceae</taxon>
        <taxon>Caloramator</taxon>
    </lineage>
</organism>
<dbReference type="EMBL" id="FQVG01000043">
    <property type="protein sequence ID" value="SHF21570.1"/>
    <property type="molecule type" value="Genomic_DNA"/>
</dbReference>
<dbReference type="Pfam" id="PF01169">
    <property type="entry name" value="GDT1"/>
    <property type="match status" value="1"/>
</dbReference>
<comment type="subcellular location">
    <subcellularLocation>
        <location evidence="1 6">Membrane</location>
        <topology evidence="1 6">Multi-pass membrane protein</topology>
    </subcellularLocation>
</comment>
<reference evidence="8" key="1">
    <citation type="submission" date="2016-11" db="EMBL/GenBank/DDBJ databases">
        <authorList>
            <person name="Varghese N."/>
            <person name="Submissions S."/>
        </authorList>
    </citation>
    <scope>NUCLEOTIDE SEQUENCE [LARGE SCALE GENOMIC DNA]</scope>
    <source>
        <strain evidence="8">DSM 10124</strain>
    </source>
</reference>
<keyword evidence="3 6" id="KW-0812">Transmembrane</keyword>
<evidence type="ECO:0000256" key="2">
    <source>
        <dbReference type="ARBA" id="ARBA00009190"/>
    </source>
</evidence>
<dbReference type="RefSeq" id="WP_027308707.1">
    <property type="nucleotide sequence ID" value="NZ_FQVG01000043.1"/>
</dbReference>
<evidence type="ECO:0000256" key="1">
    <source>
        <dbReference type="ARBA" id="ARBA00004141"/>
    </source>
</evidence>
<name>A0A1M4ZU07_9CLOT</name>